<sequence>MDPAIAEWLIITAPQYAPAGNRTRVCTVAGYYSTTRPLVLADGRFNYFINNQVASGHDFVYRLWKHCRHTIGASHA</sequence>
<evidence type="ECO:0000313" key="2">
    <source>
        <dbReference type="Proteomes" id="UP001163603"/>
    </source>
</evidence>
<dbReference type="Proteomes" id="UP001163603">
    <property type="component" value="Chromosome 12"/>
</dbReference>
<proteinExistence type="predicted"/>
<protein>
    <submittedName>
        <fullName evidence="1">Uncharacterized protein</fullName>
    </submittedName>
</protein>
<comment type="caution">
    <text evidence="1">The sequence shown here is derived from an EMBL/GenBank/DDBJ whole genome shotgun (WGS) entry which is preliminary data.</text>
</comment>
<keyword evidence="2" id="KW-1185">Reference proteome</keyword>
<gene>
    <name evidence="1" type="ORF">Pint_10216</name>
</gene>
<dbReference type="EMBL" id="CM047747">
    <property type="protein sequence ID" value="KAJ0018372.1"/>
    <property type="molecule type" value="Genomic_DNA"/>
</dbReference>
<name>A0ACC0XJY7_9ROSI</name>
<reference evidence="2" key="1">
    <citation type="journal article" date="2023" name="G3 (Bethesda)">
        <title>Genome assembly and association tests identify interacting loci associated with vigor, precocity, and sex in interspecific pistachio rootstocks.</title>
        <authorList>
            <person name="Palmer W."/>
            <person name="Jacygrad E."/>
            <person name="Sagayaradj S."/>
            <person name="Cavanaugh K."/>
            <person name="Han R."/>
            <person name="Bertier L."/>
            <person name="Beede B."/>
            <person name="Kafkas S."/>
            <person name="Golino D."/>
            <person name="Preece J."/>
            <person name="Michelmore R."/>
        </authorList>
    </citation>
    <scope>NUCLEOTIDE SEQUENCE [LARGE SCALE GENOMIC DNA]</scope>
</reference>
<accession>A0ACC0XJY7</accession>
<evidence type="ECO:0000313" key="1">
    <source>
        <dbReference type="EMBL" id="KAJ0018372.1"/>
    </source>
</evidence>
<organism evidence="1 2">
    <name type="scientific">Pistacia integerrima</name>
    <dbReference type="NCBI Taxonomy" id="434235"/>
    <lineage>
        <taxon>Eukaryota</taxon>
        <taxon>Viridiplantae</taxon>
        <taxon>Streptophyta</taxon>
        <taxon>Embryophyta</taxon>
        <taxon>Tracheophyta</taxon>
        <taxon>Spermatophyta</taxon>
        <taxon>Magnoliopsida</taxon>
        <taxon>eudicotyledons</taxon>
        <taxon>Gunneridae</taxon>
        <taxon>Pentapetalae</taxon>
        <taxon>rosids</taxon>
        <taxon>malvids</taxon>
        <taxon>Sapindales</taxon>
        <taxon>Anacardiaceae</taxon>
        <taxon>Pistacia</taxon>
    </lineage>
</organism>